<keyword evidence="2" id="KW-0949">S-adenosyl-L-methionine</keyword>
<evidence type="ECO:0000313" key="4">
    <source>
        <dbReference type="EMBL" id="SEB87708.1"/>
    </source>
</evidence>
<dbReference type="InterPro" id="IPR029063">
    <property type="entry name" value="SAM-dependent_MTases_sf"/>
</dbReference>
<evidence type="ECO:0000256" key="1">
    <source>
        <dbReference type="ARBA" id="ARBA00022603"/>
    </source>
</evidence>
<dbReference type="PANTHER" id="PTHR47739:SF1">
    <property type="entry name" value="TRNA1(VAL) (ADENINE(37)-N6)-METHYLTRANSFERASE"/>
    <property type="match status" value="1"/>
</dbReference>
<organism evidence="4 5">
    <name type="scientific">Nitratireductor aquibiodomus</name>
    <dbReference type="NCBI Taxonomy" id="204799"/>
    <lineage>
        <taxon>Bacteria</taxon>
        <taxon>Pseudomonadati</taxon>
        <taxon>Pseudomonadota</taxon>
        <taxon>Alphaproteobacteria</taxon>
        <taxon>Hyphomicrobiales</taxon>
        <taxon>Phyllobacteriaceae</taxon>
        <taxon>Nitratireductor</taxon>
    </lineage>
</organism>
<sequence length="260" mass="27330">MPDTNTQAQHSVDSFHRDAFRLVQPTGRGHRSGVDAMLVASALPGGLEGVVADLGAGAGAAGFAVAARCPKTCVTLVENAPEMAECARRSIALPENAAFSDRMRLIEADVTLSGDAREEAGLSRNAYAATIMNPPFNSASDRATPDALKRAAHVMDDTLFETWLRTAAAITMPGGLLALIARPASLSPILDALRGRFGGARIVPVHGRAGHPAIRILLRAQKGNRAGLSLEPPLILRDEDNRVTERAEALTNGQAALFGD</sequence>
<dbReference type="RefSeq" id="WP_090329642.1">
    <property type="nucleotide sequence ID" value="NZ_FNSL01000001.1"/>
</dbReference>
<dbReference type="Pfam" id="PF05175">
    <property type="entry name" value="MTS"/>
    <property type="match status" value="1"/>
</dbReference>
<evidence type="ECO:0000259" key="3">
    <source>
        <dbReference type="Pfam" id="PF05175"/>
    </source>
</evidence>
<dbReference type="EMBL" id="FNSL01000001">
    <property type="protein sequence ID" value="SEB87708.1"/>
    <property type="molecule type" value="Genomic_DNA"/>
</dbReference>
<proteinExistence type="predicted"/>
<dbReference type="SUPFAM" id="SSF53335">
    <property type="entry name" value="S-adenosyl-L-methionine-dependent methyltransferases"/>
    <property type="match status" value="1"/>
</dbReference>
<feature type="domain" description="Methyltransferase small" evidence="3">
    <location>
        <begin position="38"/>
        <end position="148"/>
    </location>
</feature>
<dbReference type="AlphaFoldDB" id="A0A1H4MYI5"/>
<evidence type="ECO:0000256" key="2">
    <source>
        <dbReference type="ARBA" id="ARBA00022691"/>
    </source>
</evidence>
<keyword evidence="1 4" id="KW-0808">Transferase</keyword>
<dbReference type="Proteomes" id="UP000199064">
    <property type="component" value="Unassembled WGS sequence"/>
</dbReference>
<keyword evidence="5" id="KW-1185">Reference proteome</keyword>
<dbReference type="InterPro" id="IPR050210">
    <property type="entry name" value="tRNA_Adenine-N(6)_MTase"/>
</dbReference>
<keyword evidence="1 4" id="KW-0489">Methyltransferase</keyword>
<evidence type="ECO:0000313" key="5">
    <source>
        <dbReference type="Proteomes" id="UP000199064"/>
    </source>
</evidence>
<name>A0A1H4MYI5_9HYPH</name>
<reference evidence="5" key="1">
    <citation type="submission" date="2016-10" db="EMBL/GenBank/DDBJ databases">
        <authorList>
            <person name="Varghese N."/>
            <person name="Submissions S."/>
        </authorList>
    </citation>
    <scope>NUCLEOTIDE SEQUENCE [LARGE SCALE GENOMIC DNA]</scope>
    <source>
        <strain evidence="5">ES.061</strain>
    </source>
</reference>
<protein>
    <submittedName>
        <fullName evidence="4">tRNA1(Val) A37 N6-methylase TrmN6</fullName>
    </submittedName>
</protein>
<dbReference type="GO" id="GO:0008168">
    <property type="term" value="F:methyltransferase activity"/>
    <property type="evidence" value="ECO:0007669"/>
    <property type="project" value="UniProtKB-KW"/>
</dbReference>
<dbReference type="InterPro" id="IPR007848">
    <property type="entry name" value="Small_mtfrase_dom"/>
</dbReference>
<dbReference type="GO" id="GO:0032259">
    <property type="term" value="P:methylation"/>
    <property type="evidence" value="ECO:0007669"/>
    <property type="project" value="UniProtKB-KW"/>
</dbReference>
<dbReference type="PANTHER" id="PTHR47739">
    <property type="entry name" value="TRNA1(VAL) (ADENINE(37)-N6)-METHYLTRANSFERASE"/>
    <property type="match status" value="1"/>
</dbReference>
<dbReference type="Gene3D" id="3.40.50.150">
    <property type="entry name" value="Vaccinia Virus protein VP39"/>
    <property type="match status" value="1"/>
</dbReference>
<accession>A0A1H4MYI5</accession>
<gene>
    <name evidence="4" type="ORF">SAMN05216452_3518</name>
</gene>